<organism evidence="1">
    <name type="scientific">Siphoviridae sp. ctmpG14</name>
    <dbReference type="NCBI Taxonomy" id="2825654"/>
    <lineage>
        <taxon>Viruses</taxon>
        <taxon>Duplodnaviria</taxon>
        <taxon>Heunggongvirae</taxon>
        <taxon>Uroviricota</taxon>
        <taxon>Caudoviricetes</taxon>
    </lineage>
</organism>
<accession>A0A8S5PB48</accession>
<name>A0A8S5PB48_9CAUD</name>
<reference evidence="1" key="1">
    <citation type="journal article" date="2021" name="Proc. Natl. Acad. Sci. U.S.A.">
        <title>A Catalog of Tens of Thousands of Viruses from Human Metagenomes Reveals Hidden Associations with Chronic Diseases.</title>
        <authorList>
            <person name="Tisza M.J."/>
            <person name="Buck C.B."/>
        </authorList>
    </citation>
    <scope>NUCLEOTIDE SEQUENCE</scope>
    <source>
        <strain evidence="1">CtmpG14</strain>
    </source>
</reference>
<evidence type="ECO:0000313" key="1">
    <source>
        <dbReference type="EMBL" id="DAE04194.1"/>
    </source>
</evidence>
<dbReference type="EMBL" id="BK015384">
    <property type="protein sequence ID" value="DAE04194.1"/>
    <property type="molecule type" value="Genomic_DNA"/>
</dbReference>
<protein>
    <submittedName>
        <fullName evidence="1">Uncharacterized protein</fullName>
    </submittedName>
</protein>
<sequence>MFNNSLREVNEMIYQLRDAENDLYYNCLIFNTEEEFTAFENRRRKEFGKNWCLFDESNPVQDIYAQVFFNFLNTKEKTIESVSKLENEFIEFILRHKQSLMFYHNLTCWEDKNGDHYGNIPELEKLTDEELIDKEWKACGEPRVHRVVHYPDPTVVEEIPEKPKSLRYFVETGIIDEIGTPLAERIAPDGTKDYVVEFYCGV</sequence>
<proteinExistence type="predicted"/>